<sequence length="65" mass="7691">MAQPGVFLVIFFTTLFLVLLSVSLLLQHGMMEQKRCRQLLYTRGCDRLGRGEQCWAKHRDWFECI</sequence>
<dbReference type="Proteomes" id="UP001187192">
    <property type="component" value="Unassembled WGS sequence"/>
</dbReference>
<dbReference type="AlphaFoldDB" id="A0AA87ZWG4"/>
<keyword evidence="1" id="KW-0472">Membrane</keyword>
<comment type="caution">
    <text evidence="2">The sequence shown here is derived from an EMBL/GenBank/DDBJ whole genome shotgun (WGS) entry which is preliminary data.</text>
</comment>
<reference evidence="2" key="1">
    <citation type="submission" date="2023-07" db="EMBL/GenBank/DDBJ databases">
        <title>draft genome sequence of fig (Ficus carica).</title>
        <authorList>
            <person name="Takahashi T."/>
            <person name="Nishimura K."/>
        </authorList>
    </citation>
    <scope>NUCLEOTIDE SEQUENCE</scope>
</reference>
<keyword evidence="1" id="KW-1133">Transmembrane helix</keyword>
<keyword evidence="1" id="KW-0812">Transmembrane</keyword>
<name>A0AA87ZWG4_FICCA</name>
<accession>A0AA87ZWG4</accession>
<proteinExistence type="predicted"/>
<gene>
    <name evidence="2" type="ORF">TIFTF001_044773</name>
</gene>
<dbReference type="EMBL" id="BTGU01003507">
    <property type="protein sequence ID" value="GMN33256.1"/>
    <property type="molecule type" value="Genomic_DNA"/>
</dbReference>
<evidence type="ECO:0000313" key="3">
    <source>
        <dbReference type="Proteomes" id="UP001187192"/>
    </source>
</evidence>
<protein>
    <submittedName>
        <fullName evidence="2">Uncharacterized protein</fullName>
    </submittedName>
</protein>
<evidence type="ECO:0000256" key="1">
    <source>
        <dbReference type="SAM" id="Phobius"/>
    </source>
</evidence>
<keyword evidence="3" id="KW-1185">Reference proteome</keyword>
<organism evidence="2 3">
    <name type="scientific">Ficus carica</name>
    <name type="common">Common fig</name>
    <dbReference type="NCBI Taxonomy" id="3494"/>
    <lineage>
        <taxon>Eukaryota</taxon>
        <taxon>Viridiplantae</taxon>
        <taxon>Streptophyta</taxon>
        <taxon>Embryophyta</taxon>
        <taxon>Tracheophyta</taxon>
        <taxon>Spermatophyta</taxon>
        <taxon>Magnoliopsida</taxon>
        <taxon>eudicotyledons</taxon>
        <taxon>Gunneridae</taxon>
        <taxon>Pentapetalae</taxon>
        <taxon>rosids</taxon>
        <taxon>fabids</taxon>
        <taxon>Rosales</taxon>
        <taxon>Moraceae</taxon>
        <taxon>Ficeae</taxon>
        <taxon>Ficus</taxon>
    </lineage>
</organism>
<feature type="transmembrane region" description="Helical" evidence="1">
    <location>
        <begin position="6"/>
        <end position="26"/>
    </location>
</feature>
<evidence type="ECO:0000313" key="2">
    <source>
        <dbReference type="EMBL" id="GMN33256.1"/>
    </source>
</evidence>
<dbReference type="Gramene" id="FCD_00017245-RA">
    <property type="protein sequence ID" value="FCD_00017245-RA:cds"/>
    <property type="gene ID" value="FCD_00017245"/>
</dbReference>